<dbReference type="GO" id="GO:0008033">
    <property type="term" value="P:tRNA processing"/>
    <property type="evidence" value="ECO:0007669"/>
    <property type="project" value="UniProtKB-KW"/>
</dbReference>
<dbReference type="HOGENOM" id="CLU_015961_3_1_9"/>
<dbReference type="SUPFAM" id="SSF81301">
    <property type="entry name" value="Nucleotidyltransferase"/>
    <property type="match status" value="1"/>
</dbReference>
<dbReference type="PANTHER" id="PTHR46173:SF1">
    <property type="entry name" value="CCA TRNA NUCLEOTIDYLTRANSFERASE 1, MITOCHONDRIAL"/>
    <property type="match status" value="1"/>
</dbReference>
<keyword evidence="14" id="KW-1185">Reference proteome</keyword>
<comment type="similarity">
    <text evidence="9">Belongs to the tRNA nucleotidyltransferase/poly(A) polymerase family.</text>
</comment>
<evidence type="ECO:0000256" key="3">
    <source>
        <dbReference type="ARBA" id="ARBA00022694"/>
    </source>
</evidence>
<dbReference type="GO" id="GO:0046872">
    <property type="term" value="F:metal ion binding"/>
    <property type="evidence" value="ECO:0007669"/>
    <property type="project" value="UniProtKB-KW"/>
</dbReference>
<proteinExistence type="inferred from homology"/>
<keyword evidence="5" id="KW-0479">Metal-binding</keyword>
<evidence type="ECO:0000256" key="6">
    <source>
        <dbReference type="ARBA" id="ARBA00022741"/>
    </source>
</evidence>
<dbReference type="Gene3D" id="1.10.246.80">
    <property type="match status" value="1"/>
</dbReference>
<name>A0A0H2YRZ0_CLOP1</name>
<dbReference type="SUPFAM" id="SSF81891">
    <property type="entry name" value="Poly A polymerase C-terminal region-like"/>
    <property type="match status" value="1"/>
</dbReference>
<dbReference type="CDD" id="cd05398">
    <property type="entry name" value="NT_ClassII-CCAase"/>
    <property type="match status" value="1"/>
</dbReference>
<dbReference type="InterPro" id="IPR032828">
    <property type="entry name" value="PolyA_RNA-bd"/>
</dbReference>
<dbReference type="PaxDb" id="195103-CPF_0026"/>
<evidence type="ECO:0000259" key="11">
    <source>
        <dbReference type="Pfam" id="PF12627"/>
    </source>
</evidence>
<feature type="domain" description="tRNA nucleotidyltransferase/poly(A) polymerase RNA and SrmB- binding" evidence="11">
    <location>
        <begin position="170"/>
        <end position="230"/>
    </location>
</feature>
<dbReference type="InterPro" id="IPR032810">
    <property type="entry name" value="CCA-adding_enz_C"/>
</dbReference>
<dbReference type="Pfam" id="PF01743">
    <property type="entry name" value="PolyA_pol"/>
    <property type="match status" value="1"/>
</dbReference>
<evidence type="ECO:0000256" key="2">
    <source>
        <dbReference type="ARBA" id="ARBA00022679"/>
    </source>
</evidence>
<gene>
    <name evidence="13" type="ordered locus">CPF_0026</name>
</gene>
<evidence type="ECO:0000256" key="4">
    <source>
        <dbReference type="ARBA" id="ARBA00022695"/>
    </source>
</evidence>
<feature type="domain" description="CCA-adding enzyme C-terminal" evidence="12">
    <location>
        <begin position="277"/>
        <end position="414"/>
    </location>
</feature>
<dbReference type="GO" id="GO:0000049">
    <property type="term" value="F:tRNA binding"/>
    <property type="evidence" value="ECO:0007669"/>
    <property type="project" value="TreeGrafter"/>
</dbReference>
<evidence type="ECO:0000313" key="13">
    <source>
        <dbReference type="EMBL" id="ABG83729.1"/>
    </source>
</evidence>
<keyword evidence="4" id="KW-0548">Nucleotidyltransferase</keyword>
<protein>
    <submittedName>
        <fullName evidence="13">PolyA polymerase family protein</fullName>
    </submittedName>
</protein>
<evidence type="ECO:0000259" key="12">
    <source>
        <dbReference type="Pfam" id="PF13735"/>
    </source>
</evidence>
<comment type="cofactor">
    <cofactor evidence="1">
        <name>Mg(2+)</name>
        <dbReference type="ChEBI" id="CHEBI:18420"/>
    </cofactor>
</comment>
<dbReference type="Gene3D" id="3.30.460.10">
    <property type="entry name" value="Beta Polymerase, domain 2"/>
    <property type="match status" value="1"/>
</dbReference>
<evidence type="ECO:0000256" key="9">
    <source>
        <dbReference type="RuleBase" id="RU003953"/>
    </source>
</evidence>
<evidence type="ECO:0000313" key="14">
    <source>
        <dbReference type="Proteomes" id="UP000001823"/>
    </source>
</evidence>
<dbReference type="GO" id="GO:0016779">
    <property type="term" value="F:nucleotidyltransferase activity"/>
    <property type="evidence" value="ECO:0007669"/>
    <property type="project" value="UniProtKB-KW"/>
</dbReference>
<evidence type="ECO:0000256" key="5">
    <source>
        <dbReference type="ARBA" id="ARBA00022723"/>
    </source>
</evidence>
<dbReference type="Proteomes" id="UP000001823">
    <property type="component" value="Chromosome"/>
</dbReference>
<dbReference type="InterPro" id="IPR050264">
    <property type="entry name" value="Bact_CCA-adding_enz_type3_sf"/>
</dbReference>
<dbReference type="InterPro" id="IPR002646">
    <property type="entry name" value="PolA_pol_head_dom"/>
</dbReference>
<keyword evidence="3" id="KW-0819">tRNA processing</keyword>
<dbReference type="AlphaFoldDB" id="A0A0H2YRZ0"/>
<evidence type="ECO:0000256" key="8">
    <source>
        <dbReference type="ARBA" id="ARBA00022884"/>
    </source>
</evidence>
<organism evidence="13 14">
    <name type="scientific">Clostridium perfringens (strain ATCC 13124 / DSM 756 / JCM 1290 / NCIMB 6125 / NCTC 8237 / Type A)</name>
    <dbReference type="NCBI Taxonomy" id="195103"/>
    <lineage>
        <taxon>Bacteria</taxon>
        <taxon>Bacillati</taxon>
        <taxon>Bacillota</taxon>
        <taxon>Clostridia</taxon>
        <taxon>Eubacteriales</taxon>
        <taxon>Clostridiaceae</taxon>
        <taxon>Clostridium</taxon>
    </lineage>
</organism>
<reference evidence="13 14" key="1">
    <citation type="journal article" date="2006" name="Genome Res.">
        <title>Skewed genomic variability in strains of the toxigenic bacterial pathogen, Clostridium perfringens.</title>
        <authorList>
            <person name="Myers G.S."/>
            <person name="Rasko D.A."/>
            <person name="Cheung J.K."/>
            <person name="Ravel J."/>
            <person name="Seshadri R."/>
            <person name="Deboy R.T."/>
            <person name="Ren Q."/>
            <person name="Varga J."/>
            <person name="Awad M.M."/>
            <person name="Brinkac L.M."/>
            <person name="Daugherty S.C."/>
            <person name="Haft D.H."/>
            <person name="Dodson R.J."/>
            <person name="Madupu R."/>
            <person name="Nelson W.C."/>
            <person name="Rosovitz M.J."/>
            <person name="Sullivan S.A."/>
            <person name="Khouri H."/>
            <person name="Dimitrov G.I."/>
            <person name="Watkins K.L."/>
            <person name="Mulligan S."/>
            <person name="Benton J."/>
            <person name="Radune D."/>
            <person name="Fisher D.J."/>
            <person name="Atkins H.S."/>
            <person name="Hiscox T."/>
            <person name="Jost B.H."/>
            <person name="Billington S.J."/>
            <person name="Songer J.G."/>
            <person name="McClane B.A."/>
            <person name="Titball R.W."/>
            <person name="Rood J.I."/>
            <person name="Melville S.B."/>
            <person name="Paulsen I.T."/>
        </authorList>
    </citation>
    <scope>NUCLEOTIDE SEQUENCE [LARGE SCALE GENOMIC DNA]</scope>
    <source>
        <strain evidence="14">ATCC 13124 / DSM 756 / JCM 1290 / NCIMB 6125 / NCTC 8237 / S 107 / Type A</strain>
    </source>
</reference>
<dbReference type="Pfam" id="PF13735">
    <property type="entry name" value="tRNA_NucTran2_2"/>
    <property type="match status" value="1"/>
</dbReference>
<dbReference type="eggNOG" id="COG0617">
    <property type="taxonomic scope" value="Bacteria"/>
</dbReference>
<keyword evidence="2 9" id="KW-0808">Transferase</keyword>
<dbReference type="PANTHER" id="PTHR46173">
    <property type="entry name" value="CCA TRNA NUCLEOTIDYLTRANSFERASE 1, MITOCHONDRIAL"/>
    <property type="match status" value="1"/>
</dbReference>
<dbReference type="EMBL" id="CP000246">
    <property type="protein sequence ID" value="ABG83729.1"/>
    <property type="molecule type" value="Genomic_DNA"/>
</dbReference>
<dbReference type="STRING" id="195103.CPF_0026"/>
<keyword evidence="8 9" id="KW-0694">RNA-binding</keyword>
<dbReference type="GO" id="GO:0000166">
    <property type="term" value="F:nucleotide binding"/>
    <property type="evidence" value="ECO:0007669"/>
    <property type="project" value="UniProtKB-KW"/>
</dbReference>
<dbReference type="Gene3D" id="1.10.3090.10">
    <property type="entry name" value="cca-adding enzyme, domain 2"/>
    <property type="match status" value="1"/>
</dbReference>
<evidence type="ECO:0000259" key="10">
    <source>
        <dbReference type="Pfam" id="PF01743"/>
    </source>
</evidence>
<evidence type="ECO:0000256" key="7">
    <source>
        <dbReference type="ARBA" id="ARBA00022842"/>
    </source>
</evidence>
<keyword evidence="7" id="KW-0460">Magnesium</keyword>
<sequence>MLMKLPNNVQYILEKFNSNGFEAFIVGGCVRDSLLNKKPQDYDITTNAFPEKIEELFDKTIPTGIKHGTVTVLIDKNPYEVTTYRVDGEYLNNRKPKDVKFVSNIEEDLSRRDFTINAMAYSPYLGFKDCFNGKDDLKNKLIRCVGDPDKRFSEDALRMLRAIRFSCQLNFKIEKLTAESIRKNFKLIKNISMERIQSEFTKIILSNDPDRGLMLLRKLGFSDFLVEEFKNLKLINCYDLYDDIHDTYGLINSLPKKLHVRLAGLFYKVFNSENAVEKCRTILKKLKYDNNTINDTCNLVENINNISCNMTRKKLKLLINSVGTENIFDLLDLQKSYLSYMDEYDTECIDILKNRVSDILASKEPIFIKDLAITGNDLITELNFKPGKNIGVILNFLLENVMQTPELNNKEDLLNLSKQFYSYN</sequence>
<dbReference type="KEGG" id="cpf:CPF_0026"/>
<evidence type="ECO:0000256" key="1">
    <source>
        <dbReference type="ARBA" id="ARBA00001946"/>
    </source>
</evidence>
<keyword evidence="6" id="KW-0547">Nucleotide-binding</keyword>
<dbReference type="Pfam" id="PF12627">
    <property type="entry name" value="PolyA_pol_RNAbd"/>
    <property type="match status" value="1"/>
</dbReference>
<feature type="domain" description="Poly A polymerase head" evidence="10">
    <location>
        <begin position="23"/>
        <end position="143"/>
    </location>
</feature>
<accession>A0A0H2YRZ0</accession>
<dbReference type="InterPro" id="IPR043519">
    <property type="entry name" value="NT_sf"/>
</dbReference>
<dbReference type="NCBIfam" id="NF009814">
    <property type="entry name" value="PRK13299.1"/>
    <property type="match status" value="1"/>
</dbReference>